<accession>A0A3A8AQT3</accession>
<keyword evidence="1" id="KW-0472">Membrane</keyword>
<name>A0A3A8AQT3_9HYPH</name>
<dbReference type="OrthoDB" id="9154118at2"/>
<organism evidence="2 3">
    <name type="scientific">Oceaniradius stylonematis</name>
    <dbReference type="NCBI Taxonomy" id="2184161"/>
    <lineage>
        <taxon>Bacteria</taxon>
        <taxon>Pseudomonadati</taxon>
        <taxon>Pseudomonadota</taxon>
        <taxon>Alphaproteobacteria</taxon>
        <taxon>Hyphomicrobiales</taxon>
        <taxon>Ahrensiaceae</taxon>
        <taxon>Oceaniradius</taxon>
    </lineage>
</organism>
<dbReference type="EMBL" id="QFWV02000004">
    <property type="protein sequence ID" value="RKF07961.1"/>
    <property type="molecule type" value="Genomic_DNA"/>
</dbReference>
<feature type="transmembrane region" description="Helical" evidence="1">
    <location>
        <begin position="56"/>
        <end position="85"/>
    </location>
</feature>
<keyword evidence="1" id="KW-0812">Transmembrane</keyword>
<comment type="caution">
    <text evidence="2">The sequence shown here is derived from an EMBL/GenBank/DDBJ whole genome shotgun (WGS) entry which is preliminary data.</text>
</comment>
<reference evidence="2 3" key="1">
    <citation type="journal article" date="2018" name="Int. J. Syst. Bacteriol.">
        <title>Oceaniradius stylonemae gen. nov., sp. nov., isolated from a red alga, Stylonema cornu-cervi.</title>
        <authorList>
            <person name="Jeong S."/>
        </authorList>
    </citation>
    <scope>NUCLEOTIDE SEQUENCE [LARGE SCALE GENOMIC DNA]</scope>
    <source>
        <strain evidence="2 3">StC1</strain>
    </source>
</reference>
<proteinExistence type="predicted"/>
<feature type="transmembrane region" description="Helical" evidence="1">
    <location>
        <begin position="12"/>
        <end position="36"/>
    </location>
</feature>
<keyword evidence="1" id="KW-1133">Transmembrane helix</keyword>
<gene>
    <name evidence="2" type="ORF">DEM25_008015</name>
</gene>
<dbReference type="Pfam" id="PF18926">
    <property type="entry name" value="DUF5676"/>
    <property type="match status" value="1"/>
</dbReference>
<evidence type="ECO:0000256" key="1">
    <source>
        <dbReference type="SAM" id="Phobius"/>
    </source>
</evidence>
<dbReference type="AlphaFoldDB" id="A0A3A8AQT3"/>
<dbReference type="Proteomes" id="UP000246132">
    <property type="component" value="Unassembled WGS sequence"/>
</dbReference>
<protein>
    <submittedName>
        <fullName evidence="2">Uncharacterized protein</fullName>
    </submittedName>
</protein>
<keyword evidence="3" id="KW-1185">Reference proteome</keyword>
<evidence type="ECO:0000313" key="3">
    <source>
        <dbReference type="Proteomes" id="UP000246132"/>
    </source>
</evidence>
<evidence type="ECO:0000313" key="2">
    <source>
        <dbReference type="EMBL" id="RKF07961.1"/>
    </source>
</evidence>
<dbReference type="InterPro" id="IPR044020">
    <property type="entry name" value="DUF5676"/>
</dbReference>
<sequence length="95" mass="10852">MRYATSRRIPIFALGMSLGVFLALTFTLCVVFDLLVPGQAMYQTWLRLLPGFTWLSWRSFLLGLAETFAYGWYVAVIFGPLYNFFAVRGQQPGRS</sequence>